<organism evidence="1 2">
    <name type="scientific">Pseudomonas retamae</name>
    <dbReference type="NCBI Taxonomy" id="702110"/>
    <lineage>
        <taxon>Bacteria</taxon>
        <taxon>Pseudomonadati</taxon>
        <taxon>Pseudomonadota</taxon>
        <taxon>Gammaproteobacteria</taxon>
        <taxon>Pseudomonadales</taxon>
        <taxon>Pseudomonadaceae</taxon>
        <taxon>Pseudomonas</taxon>
    </lineage>
</organism>
<reference evidence="1 2" key="1">
    <citation type="submission" date="2024-10" db="EMBL/GenBank/DDBJ databases">
        <title>Whole genome of Pseudomonas sp Strain RB5.</title>
        <authorList>
            <person name="Selami N."/>
        </authorList>
    </citation>
    <scope>NUCLEOTIDE SEQUENCE [LARGE SCALE GENOMIC DNA]</scope>
    <source>
        <strain evidence="1 2">RB5</strain>
    </source>
</reference>
<dbReference type="InterPro" id="IPR036590">
    <property type="entry name" value="SRAP-like"/>
</dbReference>
<dbReference type="Gene3D" id="3.90.1680.10">
    <property type="entry name" value="SOS response associated peptidase-like"/>
    <property type="match status" value="1"/>
</dbReference>
<dbReference type="Pfam" id="PF02586">
    <property type="entry name" value="SRAP"/>
    <property type="match status" value="1"/>
</dbReference>
<comment type="caution">
    <text evidence="1">The sequence shown here is derived from an EMBL/GenBank/DDBJ whole genome shotgun (WGS) entry which is preliminary data.</text>
</comment>
<dbReference type="EMBL" id="JBIEIL010000007">
    <property type="protein sequence ID" value="MFG6205899.1"/>
    <property type="molecule type" value="Genomic_DNA"/>
</dbReference>
<accession>A0ABW7DGV0</accession>
<evidence type="ECO:0000313" key="1">
    <source>
        <dbReference type="EMBL" id="MFG6205899.1"/>
    </source>
</evidence>
<protein>
    <submittedName>
        <fullName evidence="1">SOS response-associated peptidase family protein</fullName>
    </submittedName>
</protein>
<evidence type="ECO:0000313" key="2">
    <source>
        <dbReference type="Proteomes" id="UP001605918"/>
    </source>
</evidence>
<keyword evidence="2" id="KW-1185">Reference proteome</keyword>
<dbReference type="InterPro" id="IPR003738">
    <property type="entry name" value="SRAP"/>
</dbReference>
<gene>
    <name evidence="1" type="ORF">ACGSLL_16175</name>
</gene>
<sequence length="224" mass="24819">MCEYIVQHAAPQKLASCFLEGEISRIEVLGVSAKSTDASDHGTSAKGELIKPGMQLTGIRHRGTTLECLPVRWGWSPFWSSGTLAPLTHLPLHLVMRSKVFNRVKRDGRMLVAVEGWYEPLDTGMTVHSRNLAYTTSRQPAPMFLAALAQGGGASNGCEGLALVTHEDVEMKRQRLLAFAAQNALAWLSPDLEWEQARVLAVHRAVIEPQLEHVLTSQRTLRFR</sequence>
<name>A0ABW7DGV0_9PSED</name>
<dbReference type="Proteomes" id="UP001605918">
    <property type="component" value="Unassembled WGS sequence"/>
</dbReference>
<proteinExistence type="predicted"/>
<dbReference type="RefSeq" id="WP_394507069.1">
    <property type="nucleotide sequence ID" value="NZ_JBIEIL010000007.1"/>
</dbReference>
<dbReference type="SUPFAM" id="SSF143081">
    <property type="entry name" value="BB1717-like"/>
    <property type="match status" value="1"/>
</dbReference>